<evidence type="ECO:0000313" key="1">
    <source>
        <dbReference type="EMBL" id="CAF2074384.1"/>
    </source>
</evidence>
<dbReference type="SUPFAM" id="SSF57196">
    <property type="entry name" value="EGF/Laminin"/>
    <property type="match status" value="1"/>
</dbReference>
<gene>
    <name evidence="1" type="ORF">MBJ925_LOCUS17302</name>
</gene>
<comment type="caution">
    <text evidence="1">The sequence shown here is derived from an EMBL/GenBank/DDBJ whole genome shotgun (WGS) entry which is preliminary data.</text>
</comment>
<dbReference type="EMBL" id="CAJNRE010008616">
    <property type="protein sequence ID" value="CAF2074384.1"/>
    <property type="molecule type" value="Genomic_DNA"/>
</dbReference>
<evidence type="ECO:0000313" key="2">
    <source>
        <dbReference type="Proteomes" id="UP000663824"/>
    </source>
</evidence>
<protein>
    <recommendedName>
        <fullName evidence="3">EGF-like domain-containing protein</fullName>
    </recommendedName>
</protein>
<name>A0A816RIN8_9BILA</name>
<dbReference type="Proteomes" id="UP000663824">
    <property type="component" value="Unassembled WGS sequence"/>
</dbReference>
<reference evidence="1" key="1">
    <citation type="submission" date="2021-02" db="EMBL/GenBank/DDBJ databases">
        <authorList>
            <person name="Nowell W R."/>
        </authorList>
    </citation>
    <scope>NUCLEOTIDE SEQUENCE</scope>
</reference>
<dbReference type="Gene3D" id="2.10.25.10">
    <property type="entry name" value="Laminin"/>
    <property type="match status" value="1"/>
</dbReference>
<sequence>MVPHSFHNTKDQLHISIVLDTCTLGNGACDPNAGCSHDNKTNAVVCTCTTGYTNTGVAPNVVCTGTMTASTKSGTFLAFPCFQTPAPSAMEVALQTPPAHMTTQRML</sequence>
<accession>A0A816RIN8</accession>
<organism evidence="1 2">
    <name type="scientific">Rotaria magnacalcarata</name>
    <dbReference type="NCBI Taxonomy" id="392030"/>
    <lineage>
        <taxon>Eukaryota</taxon>
        <taxon>Metazoa</taxon>
        <taxon>Spiralia</taxon>
        <taxon>Gnathifera</taxon>
        <taxon>Rotifera</taxon>
        <taxon>Eurotatoria</taxon>
        <taxon>Bdelloidea</taxon>
        <taxon>Philodinida</taxon>
        <taxon>Philodinidae</taxon>
        <taxon>Rotaria</taxon>
    </lineage>
</organism>
<dbReference type="AlphaFoldDB" id="A0A816RIN8"/>
<evidence type="ECO:0008006" key="3">
    <source>
        <dbReference type="Google" id="ProtNLM"/>
    </source>
</evidence>
<proteinExistence type="predicted"/>